<accession>A0A859IAB9</accession>
<dbReference type="KEGG" id="rphy:RP166_5690"/>
<protein>
    <submittedName>
        <fullName evidence="2">Uncharacterized protein</fullName>
    </submittedName>
</protein>
<name>A0A859IAB9_9MOLU</name>
<proteinExistence type="predicted"/>
<feature type="coiled-coil region" evidence="1">
    <location>
        <begin position="9"/>
        <end position="100"/>
    </location>
</feature>
<gene>
    <name evidence="2" type="ORF">RP166_5690</name>
</gene>
<dbReference type="Proteomes" id="UP000509122">
    <property type="component" value="Chromosome"/>
</dbReference>
<evidence type="ECO:0000313" key="3">
    <source>
        <dbReference type="Proteomes" id="UP000509122"/>
    </source>
</evidence>
<organism evidence="2 3">
    <name type="scientific">Rapeseed phyllody phytoplasma</name>
    <dbReference type="NCBI Taxonomy" id="2490543"/>
    <lineage>
        <taxon>Bacteria</taxon>
        <taxon>Bacillati</taxon>
        <taxon>Mycoplasmatota</taxon>
        <taxon>Mollicutes</taxon>
        <taxon>Acholeplasmatales</taxon>
        <taxon>Acholeplasmataceae</taxon>
        <taxon>Candidatus Phytoplasma</taxon>
        <taxon>16SrI (Aster yellows group)</taxon>
    </lineage>
</organism>
<evidence type="ECO:0000313" key="2">
    <source>
        <dbReference type="EMBL" id="QKX95547.1"/>
    </source>
</evidence>
<evidence type="ECO:0000256" key="1">
    <source>
        <dbReference type="SAM" id="Coils"/>
    </source>
</evidence>
<dbReference type="AlphaFoldDB" id="A0A859IAB9"/>
<keyword evidence="1" id="KW-0175">Coiled coil</keyword>
<sequence length="132" mass="15920">MDRNKINELKEIKKEIEDYHIKIEQLQRKIATKEKDPKIEQYQKEYDEHIKNFNLYQQQMRGITPEKELQTKIEAELAAKQKAIKAKNNLETEIKRDKIKLDYALKEQQNLYNVIYKELSPKGKEELDKNTK</sequence>
<dbReference type="EMBL" id="CP055264">
    <property type="protein sequence ID" value="QKX95547.1"/>
    <property type="molecule type" value="Genomic_DNA"/>
</dbReference>
<reference evidence="2 3" key="1">
    <citation type="submission" date="2020-06" db="EMBL/GenBank/DDBJ databases">
        <title>Complete genome sequence of Candidatus Phytoplasma asteris RP166.</title>
        <authorList>
            <person name="Cho S.-T."/>
            <person name="Zwolinska A."/>
            <person name="Huang W."/>
            <person name="Wouters R."/>
            <person name="Hogenhout S.A."/>
            <person name="Kuo C.-H."/>
        </authorList>
    </citation>
    <scope>NUCLEOTIDE SEQUENCE [LARGE SCALE GENOMIC DNA]</scope>
    <source>
        <strain evidence="2">RP166</strain>
    </source>
</reference>